<feature type="domain" description="HTH merR-type" evidence="2">
    <location>
        <begin position="8"/>
        <end position="69"/>
    </location>
</feature>
<evidence type="ECO:0000313" key="3">
    <source>
        <dbReference type="EMBL" id="RAZ65611.1"/>
    </source>
</evidence>
<organism evidence="3 4">
    <name type="scientific">Planococcus maitriensis</name>
    <dbReference type="NCBI Taxonomy" id="221799"/>
    <lineage>
        <taxon>Bacteria</taxon>
        <taxon>Bacillati</taxon>
        <taxon>Bacillota</taxon>
        <taxon>Bacilli</taxon>
        <taxon>Bacillales</taxon>
        <taxon>Caryophanaceae</taxon>
        <taxon>Planococcus</taxon>
    </lineage>
</organism>
<accession>A0A365K0Q7</accession>
<comment type="caution">
    <text evidence="3">The sequence shown here is derived from an EMBL/GenBank/DDBJ whole genome shotgun (WGS) entry which is preliminary data.</text>
</comment>
<dbReference type="Proteomes" id="UP000251869">
    <property type="component" value="Unassembled WGS sequence"/>
</dbReference>
<dbReference type="SUPFAM" id="SSF46955">
    <property type="entry name" value="Putative DNA-binding domain"/>
    <property type="match status" value="1"/>
</dbReference>
<reference evidence="3 4" key="1">
    <citation type="submission" date="2018-06" db="EMBL/GenBank/DDBJ databases">
        <title>The draft genome sequences of strains SCU63 and S1.</title>
        <authorList>
            <person name="Gan L."/>
        </authorList>
    </citation>
    <scope>NUCLEOTIDE SEQUENCE [LARGE SCALE GENOMIC DNA]</scope>
    <source>
        <strain evidence="3 4">S1</strain>
    </source>
</reference>
<keyword evidence="4" id="KW-1185">Reference proteome</keyword>
<dbReference type="InterPro" id="IPR000551">
    <property type="entry name" value="MerR-type_HTH_dom"/>
</dbReference>
<dbReference type="Pfam" id="PF13411">
    <property type="entry name" value="MerR_1"/>
    <property type="match status" value="1"/>
</dbReference>
<dbReference type="Gene3D" id="1.10.1660.10">
    <property type="match status" value="1"/>
</dbReference>
<name>A0A365K0Q7_9BACL</name>
<dbReference type="OrthoDB" id="2429002at2"/>
<dbReference type="GO" id="GO:0003677">
    <property type="term" value="F:DNA binding"/>
    <property type="evidence" value="ECO:0007669"/>
    <property type="project" value="InterPro"/>
</dbReference>
<evidence type="ECO:0000256" key="1">
    <source>
        <dbReference type="SAM" id="MobiDB-lite"/>
    </source>
</evidence>
<proteinExistence type="predicted"/>
<dbReference type="RefSeq" id="WP_112234015.1">
    <property type="nucleotide sequence ID" value="NZ_QLZQ01000013.1"/>
</dbReference>
<dbReference type="EMBL" id="QLZQ01000013">
    <property type="protein sequence ID" value="RAZ65611.1"/>
    <property type="molecule type" value="Genomic_DNA"/>
</dbReference>
<sequence length="197" mass="22376">MAFHAPEDIATVLNIKPSTLRKYSLLLEQSGYTFKKNAQGHRWYSDTDLMALRKFITLKDSSGMTLEDSADAVFLWSKTQSVARQATLSTATQDDTERHEATVNELTIEERLLRLIQHQQQTIDQMAQSIQKQEEQSGQILEEVKMLKGSLQPLDAPSSDQPKIESVESSSQQPESEPETVTPKKDTRGLWARIWNK</sequence>
<dbReference type="GO" id="GO:0006355">
    <property type="term" value="P:regulation of DNA-templated transcription"/>
    <property type="evidence" value="ECO:0007669"/>
    <property type="project" value="InterPro"/>
</dbReference>
<protein>
    <recommendedName>
        <fullName evidence="2">HTH merR-type domain-containing protein</fullName>
    </recommendedName>
</protein>
<dbReference type="InterPro" id="IPR009061">
    <property type="entry name" value="DNA-bd_dom_put_sf"/>
</dbReference>
<evidence type="ECO:0000259" key="2">
    <source>
        <dbReference type="Pfam" id="PF13411"/>
    </source>
</evidence>
<gene>
    <name evidence="3" type="ORF">DP119_15720</name>
</gene>
<dbReference type="AlphaFoldDB" id="A0A365K0Q7"/>
<feature type="region of interest" description="Disordered" evidence="1">
    <location>
        <begin position="151"/>
        <end position="189"/>
    </location>
</feature>
<evidence type="ECO:0000313" key="4">
    <source>
        <dbReference type="Proteomes" id="UP000251869"/>
    </source>
</evidence>